<dbReference type="Gene3D" id="1.10.472.10">
    <property type="entry name" value="Cyclin-like"/>
    <property type="match status" value="1"/>
</dbReference>
<dbReference type="Proteomes" id="UP000007305">
    <property type="component" value="Chromosome 7"/>
</dbReference>
<dbReference type="GO" id="GO:0019901">
    <property type="term" value="F:protein kinase binding"/>
    <property type="evidence" value="ECO:0007669"/>
    <property type="project" value="InterPro"/>
</dbReference>
<reference evidence="4" key="2">
    <citation type="submission" date="2019-07" db="EMBL/GenBank/DDBJ databases">
        <authorList>
            <person name="Seetharam A."/>
            <person name="Woodhouse M."/>
            <person name="Cannon E."/>
        </authorList>
    </citation>
    <scope>NUCLEOTIDE SEQUENCE [LARGE SCALE GENOMIC DNA]</scope>
    <source>
        <strain evidence="4">cv. B73</strain>
    </source>
</reference>
<dbReference type="AlphaFoldDB" id="A0A804Q7S7"/>
<dbReference type="FunCoup" id="A0A804Q7S7">
    <property type="interactions" value="1"/>
</dbReference>
<dbReference type="GO" id="GO:0051301">
    <property type="term" value="P:cell division"/>
    <property type="evidence" value="ECO:0007669"/>
    <property type="project" value="UniProtKB-KW"/>
</dbReference>
<evidence type="ECO:0000256" key="3">
    <source>
        <dbReference type="SAM" id="MobiDB-lite"/>
    </source>
</evidence>
<keyword evidence="5" id="KW-1185">Reference proteome</keyword>
<organism evidence="4 5">
    <name type="scientific">Zea mays</name>
    <name type="common">Maize</name>
    <dbReference type="NCBI Taxonomy" id="4577"/>
    <lineage>
        <taxon>Eukaryota</taxon>
        <taxon>Viridiplantae</taxon>
        <taxon>Streptophyta</taxon>
        <taxon>Embryophyta</taxon>
        <taxon>Tracheophyta</taxon>
        <taxon>Spermatophyta</taxon>
        <taxon>Magnoliopsida</taxon>
        <taxon>Liliopsida</taxon>
        <taxon>Poales</taxon>
        <taxon>Poaceae</taxon>
        <taxon>PACMAD clade</taxon>
        <taxon>Panicoideae</taxon>
        <taxon>Andropogonodae</taxon>
        <taxon>Andropogoneae</taxon>
        <taxon>Tripsacinae</taxon>
        <taxon>Zea</taxon>
    </lineage>
</organism>
<feature type="compositionally biased region" description="Basic and acidic residues" evidence="3">
    <location>
        <begin position="159"/>
        <end position="171"/>
    </location>
</feature>
<protein>
    <recommendedName>
        <fullName evidence="6">Cyclin N-terminal domain-containing protein</fullName>
    </recommendedName>
</protein>
<proteinExistence type="predicted"/>
<keyword evidence="2" id="KW-0131">Cell cycle</keyword>
<evidence type="ECO:0000313" key="5">
    <source>
        <dbReference type="Proteomes" id="UP000007305"/>
    </source>
</evidence>
<evidence type="ECO:0000313" key="4">
    <source>
        <dbReference type="EnsemblPlants" id="Zm00001eb309630_P001"/>
    </source>
</evidence>
<accession>A0A804Q7S7</accession>
<dbReference type="PANTHER" id="PTHR15615:SF84">
    <property type="entry name" value="OS05G0327000 PROTEIN"/>
    <property type="match status" value="1"/>
</dbReference>
<name>A0A804Q7S7_MAIZE</name>
<dbReference type="InParanoid" id="A0A804Q7S7"/>
<evidence type="ECO:0000256" key="2">
    <source>
        <dbReference type="ARBA" id="ARBA00023306"/>
    </source>
</evidence>
<dbReference type="PANTHER" id="PTHR15615">
    <property type="match status" value="1"/>
</dbReference>
<feature type="region of interest" description="Disordered" evidence="3">
    <location>
        <begin position="152"/>
        <end position="186"/>
    </location>
</feature>
<keyword evidence="1" id="KW-0132">Cell division</keyword>
<evidence type="ECO:0008006" key="6">
    <source>
        <dbReference type="Google" id="ProtNLM"/>
    </source>
</evidence>
<reference evidence="4" key="3">
    <citation type="submission" date="2021-05" db="UniProtKB">
        <authorList>
            <consortium name="EnsemblPlants"/>
        </authorList>
    </citation>
    <scope>IDENTIFICATION</scope>
    <source>
        <strain evidence="4">cv. B73</strain>
    </source>
</reference>
<sequence>MSNLMEWSVPIGEFLERIHLLVRSEAAAGHAIRVDGTCLVLAGVYLTRFIGSHAARVAGIVVEPSTAHRLVAVALFLGGHSPKNWAAAFEAVSDRAIRTGEIAALEERFLRAISYRLFVGGQEFRGLCEVLEKVPLPPCGCCASRKRQADAVVGDEEEEHRRAQGHEEKTVHGRGYLRLSTRPEKT</sequence>
<dbReference type="InterPro" id="IPR013922">
    <property type="entry name" value="Cyclin_PHO80-like"/>
</dbReference>
<dbReference type="Gramene" id="Zm00001eb309630_T001">
    <property type="protein sequence ID" value="Zm00001eb309630_P001"/>
    <property type="gene ID" value="Zm00001eb309630"/>
</dbReference>
<reference evidence="5" key="1">
    <citation type="submission" date="2015-12" db="EMBL/GenBank/DDBJ databases">
        <title>Update maize B73 reference genome by single molecule sequencing technologies.</title>
        <authorList>
            <consortium name="Maize Genome Sequencing Project"/>
            <person name="Ware D."/>
        </authorList>
    </citation>
    <scope>NUCLEOTIDE SEQUENCE [LARGE SCALE GENOMIC DNA]</scope>
    <source>
        <strain evidence="5">cv. B73</strain>
    </source>
</reference>
<evidence type="ECO:0000256" key="1">
    <source>
        <dbReference type="ARBA" id="ARBA00022618"/>
    </source>
</evidence>
<dbReference type="EnsemblPlants" id="Zm00001eb309630_T001">
    <property type="protein sequence ID" value="Zm00001eb309630_P001"/>
    <property type="gene ID" value="Zm00001eb309630"/>
</dbReference>